<comment type="similarity">
    <text evidence="1 9">Belongs to the metallo-dependent hydrolases superfamily. NagA family.</text>
</comment>
<dbReference type="Pfam" id="PF01979">
    <property type="entry name" value="Amidohydro_1"/>
    <property type="match status" value="1"/>
</dbReference>
<evidence type="ECO:0000256" key="8">
    <source>
        <dbReference type="ARBA" id="ARBA00060590"/>
    </source>
</evidence>
<accession>A0A948TJP7</accession>
<sequence>MTYYLHAAKFFLKNHTANGGYLTITDDGCFGDYHRDPWQPDEPVVDYGDCWIAPGLVDTHIHGLLGYDVMDNDVHGLQVMSRGLLQAGVTSWLPTTLTASSARLTAVCQTIATHLDQIDGAKVQGIYLEGPYFTAEHKGAQDPQYLRDPDWHEFQQWQMAAHGLIKKIAVAPERQHACSFVKKVVRSGVVVALGHSSATYEQALACVEAGASMFTHTFNGMPEFKHRQPGMVGAALTLRLVDDEIICDGHHNDPAAVQLLLDHKGPEHTVLVTDCMRAGMMPDGDYLLGELPVYVKDGMARLKNGNNLAGSILQLKDAVKNIVDWNIASAQDAIMMASYVPAKSVNIDDKCGVILPGHAADFIVLRPDMTLQATYLDGIKRYPTSSE</sequence>
<evidence type="ECO:0000256" key="1">
    <source>
        <dbReference type="ARBA" id="ARBA00010716"/>
    </source>
</evidence>
<evidence type="ECO:0000256" key="9">
    <source>
        <dbReference type="PIRNR" id="PIRNR038994"/>
    </source>
</evidence>
<evidence type="ECO:0000256" key="11">
    <source>
        <dbReference type="PIRSR" id="PIRSR038994-2"/>
    </source>
</evidence>
<comment type="cofactor">
    <cofactor evidence="12">
        <name>a divalent metal cation</name>
        <dbReference type="ChEBI" id="CHEBI:60240"/>
    </cofactor>
    <text evidence="12">Binds 1 divalent metal cation per subunit.</text>
</comment>
<dbReference type="InterPro" id="IPR032466">
    <property type="entry name" value="Metal_Hydrolase"/>
</dbReference>
<evidence type="ECO:0000256" key="2">
    <source>
        <dbReference type="ARBA" id="ARBA00011899"/>
    </source>
</evidence>
<evidence type="ECO:0000256" key="3">
    <source>
        <dbReference type="ARBA" id="ARBA00018029"/>
    </source>
</evidence>
<keyword evidence="6 9" id="KW-0119">Carbohydrate metabolism</keyword>
<feature type="active site" description="Proton donor/acceptor" evidence="10">
    <location>
        <position position="274"/>
    </location>
</feature>
<dbReference type="PIRSF" id="PIRSF038994">
    <property type="entry name" value="NagA"/>
    <property type="match status" value="1"/>
</dbReference>
<dbReference type="FunFam" id="3.20.20.140:FF:000004">
    <property type="entry name" value="N-acetylglucosamine-6-phosphate deacetylase"/>
    <property type="match status" value="1"/>
</dbReference>
<dbReference type="SUPFAM" id="SSF51338">
    <property type="entry name" value="Composite domain of metallo-dependent hydrolases"/>
    <property type="match status" value="1"/>
</dbReference>
<organism evidence="14 15">
    <name type="scientific">Candidatus Paralactobacillus gallistercoris</name>
    <dbReference type="NCBI Taxonomy" id="2838724"/>
    <lineage>
        <taxon>Bacteria</taxon>
        <taxon>Bacillati</taxon>
        <taxon>Bacillota</taxon>
        <taxon>Bacilli</taxon>
        <taxon>Lactobacillales</taxon>
        <taxon>Lactobacillaceae</taxon>
        <taxon>Lactobacillus</taxon>
    </lineage>
</organism>
<dbReference type="PANTHER" id="PTHR11113">
    <property type="entry name" value="N-ACETYLGLUCOSAMINE-6-PHOSPHATE DEACETYLASE"/>
    <property type="match status" value="1"/>
</dbReference>
<evidence type="ECO:0000256" key="10">
    <source>
        <dbReference type="PIRSR" id="PIRSR038994-1"/>
    </source>
</evidence>
<protein>
    <recommendedName>
        <fullName evidence="3">N-acetylglucosamine-6-phosphate deacetylase</fullName>
        <ecNumber evidence="2">3.5.1.25</ecNumber>
    </recommendedName>
</protein>
<dbReference type="EMBL" id="JAHLFS010000058">
    <property type="protein sequence ID" value="MBU3851989.1"/>
    <property type="molecule type" value="Genomic_DNA"/>
</dbReference>
<dbReference type="GO" id="GO:0006046">
    <property type="term" value="P:N-acetylglucosamine catabolic process"/>
    <property type="evidence" value="ECO:0007669"/>
    <property type="project" value="TreeGrafter"/>
</dbReference>
<dbReference type="CDD" id="cd00854">
    <property type="entry name" value="NagA"/>
    <property type="match status" value="1"/>
</dbReference>
<evidence type="ECO:0000313" key="15">
    <source>
        <dbReference type="Proteomes" id="UP000777303"/>
    </source>
</evidence>
<feature type="binding site" evidence="12">
    <location>
        <position position="195"/>
    </location>
    <ligand>
        <name>Zn(2+)</name>
        <dbReference type="ChEBI" id="CHEBI:29105"/>
    </ligand>
</feature>
<dbReference type="EC" id="3.5.1.25" evidence="2"/>
<dbReference type="PANTHER" id="PTHR11113:SF14">
    <property type="entry name" value="N-ACETYLGLUCOSAMINE-6-PHOSPHATE DEACETYLASE"/>
    <property type="match status" value="1"/>
</dbReference>
<dbReference type="NCBIfam" id="TIGR00221">
    <property type="entry name" value="nagA"/>
    <property type="match status" value="1"/>
</dbReference>
<dbReference type="AlphaFoldDB" id="A0A948TJP7"/>
<gene>
    <name evidence="14" type="primary">nagA</name>
    <name evidence="14" type="ORF">H9901_04750</name>
</gene>
<evidence type="ECO:0000256" key="5">
    <source>
        <dbReference type="ARBA" id="ARBA00022801"/>
    </source>
</evidence>
<dbReference type="Proteomes" id="UP000777303">
    <property type="component" value="Unassembled WGS sequence"/>
</dbReference>
<dbReference type="SUPFAM" id="SSF51556">
    <property type="entry name" value="Metallo-dependent hydrolases"/>
    <property type="match status" value="1"/>
</dbReference>
<proteinExistence type="inferred from homology"/>
<keyword evidence="4 12" id="KW-0479">Metal-binding</keyword>
<comment type="pathway">
    <text evidence="8">Amino-sugar metabolism; N-acetylneuraminate degradation; D-fructose 6-phosphate from N-acetylneuraminate: step 4/5.</text>
</comment>
<feature type="binding site" evidence="11">
    <location>
        <begin position="219"/>
        <end position="220"/>
    </location>
    <ligand>
        <name>substrate</name>
    </ligand>
</feature>
<dbReference type="InterPro" id="IPR011059">
    <property type="entry name" value="Metal-dep_hydrolase_composite"/>
</dbReference>
<dbReference type="GO" id="GO:0008448">
    <property type="term" value="F:N-acetylglucosamine-6-phosphate deacetylase activity"/>
    <property type="evidence" value="ECO:0007669"/>
    <property type="project" value="UniProtKB-EC"/>
</dbReference>
<dbReference type="GO" id="GO:0046872">
    <property type="term" value="F:metal ion binding"/>
    <property type="evidence" value="ECO:0007669"/>
    <property type="project" value="UniProtKB-KW"/>
</dbReference>
<evidence type="ECO:0000259" key="13">
    <source>
        <dbReference type="Pfam" id="PF01979"/>
    </source>
</evidence>
<evidence type="ECO:0000313" key="14">
    <source>
        <dbReference type="EMBL" id="MBU3851989.1"/>
    </source>
</evidence>
<evidence type="ECO:0000256" key="6">
    <source>
        <dbReference type="ARBA" id="ARBA00023277"/>
    </source>
</evidence>
<keyword evidence="5 9" id="KW-0378">Hydrolase</keyword>
<evidence type="ECO:0000256" key="4">
    <source>
        <dbReference type="ARBA" id="ARBA00022723"/>
    </source>
</evidence>
<dbReference type="InterPro" id="IPR003764">
    <property type="entry name" value="GlcNAc_6-P_deAcase"/>
</dbReference>
<feature type="binding site" evidence="11">
    <location>
        <begin position="308"/>
        <end position="310"/>
    </location>
    <ligand>
        <name>substrate</name>
    </ligand>
</feature>
<comment type="catalytic activity">
    <reaction evidence="7">
        <text>N-acetyl-D-glucosamine 6-phosphate + H2O = D-glucosamine 6-phosphate + acetate</text>
        <dbReference type="Rhea" id="RHEA:22936"/>
        <dbReference type="ChEBI" id="CHEBI:15377"/>
        <dbReference type="ChEBI" id="CHEBI:30089"/>
        <dbReference type="ChEBI" id="CHEBI:57513"/>
        <dbReference type="ChEBI" id="CHEBI:58725"/>
        <dbReference type="EC" id="3.5.1.25"/>
    </reaction>
</comment>
<feature type="binding site" evidence="11">
    <location>
        <position position="227"/>
    </location>
    <ligand>
        <name>substrate</name>
    </ligand>
</feature>
<feature type="binding site" evidence="12">
    <location>
        <position position="216"/>
    </location>
    <ligand>
        <name>Zn(2+)</name>
        <dbReference type="ChEBI" id="CHEBI:29105"/>
    </ligand>
</feature>
<feature type="binding site" evidence="12">
    <location>
        <position position="129"/>
    </location>
    <ligand>
        <name>Zn(2+)</name>
        <dbReference type="ChEBI" id="CHEBI:29105"/>
    </ligand>
</feature>
<dbReference type="Gene3D" id="2.30.40.10">
    <property type="entry name" value="Urease, subunit C, domain 1"/>
    <property type="match status" value="1"/>
</dbReference>
<reference evidence="14" key="1">
    <citation type="journal article" date="2021" name="PeerJ">
        <title>Extensive microbial diversity within the chicken gut microbiome revealed by metagenomics and culture.</title>
        <authorList>
            <person name="Gilroy R."/>
            <person name="Ravi A."/>
            <person name="Getino M."/>
            <person name="Pursley I."/>
            <person name="Horton D.L."/>
            <person name="Alikhan N.F."/>
            <person name="Baker D."/>
            <person name="Gharbi K."/>
            <person name="Hall N."/>
            <person name="Watson M."/>
            <person name="Adriaenssens E.M."/>
            <person name="Foster-Nyarko E."/>
            <person name="Jarju S."/>
            <person name="Secka A."/>
            <person name="Antonio M."/>
            <person name="Oren A."/>
            <person name="Chaudhuri R.R."/>
            <person name="La Ragione R."/>
            <person name="Hildebrand F."/>
            <person name="Pallen M.J."/>
        </authorList>
    </citation>
    <scope>NUCLEOTIDE SEQUENCE</scope>
    <source>
        <strain evidence="14">F6-6636</strain>
    </source>
</reference>
<dbReference type="Gene3D" id="3.20.20.140">
    <property type="entry name" value="Metal-dependent hydrolases"/>
    <property type="match status" value="1"/>
</dbReference>
<evidence type="ECO:0000256" key="7">
    <source>
        <dbReference type="ARBA" id="ARBA00047647"/>
    </source>
</evidence>
<name>A0A948TJP7_9LACO</name>
<dbReference type="InterPro" id="IPR006680">
    <property type="entry name" value="Amidohydro-rel"/>
</dbReference>
<feature type="domain" description="Amidohydrolase-related" evidence="13">
    <location>
        <begin position="52"/>
        <end position="378"/>
    </location>
</feature>
<comment type="caution">
    <text evidence="14">The sequence shown here is derived from an EMBL/GenBank/DDBJ whole genome shotgun (WGS) entry which is preliminary data.</text>
</comment>
<reference evidence="14" key="2">
    <citation type="submission" date="2021-04" db="EMBL/GenBank/DDBJ databases">
        <authorList>
            <person name="Gilroy R."/>
        </authorList>
    </citation>
    <scope>NUCLEOTIDE SEQUENCE</scope>
    <source>
        <strain evidence="14">F6-6636</strain>
    </source>
</reference>
<feature type="binding site" evidence="11">
    <location>
        <position position="251"/>
    </location>
    <ligand>
        <name>substrate</name>
    </ligand>
</feature>
<feature type="binding site" evidence="11">
    <location>
        <position position="140"/>
    </location>
    <ligand>
        <name>substrate</name>
    </ligand>
</feature>
<evidence type="ECO:0000256" key="12">
    <source>
        <dbReference type="PIRSR" id="PIRSR038994-3"/>
    </source>
</evidence>